<dbReference type="GeneID" id="4837569"/>
<dbReference type="KEGG" id="pic:PICST_42499"/>
<dbReference type="HOGENOM" id="CLU_478188_0_0_1"/>
<evidence type="ECO:0000256" key="3">
    <source>
        <dbReference type="ARBA" id="ARBA00023242"/>
    </source>
</evidence>
<dbReference type="AlphaFoldDB" id="A3LQF8"/>
<dbReference type="InterPro" id="IPR052416">
    <property type="entry name" value="GTF3C_component"/>
</dbReference>
<organism evidence="4 5">
    <name type="scientific">Scheffersomyces stipitis (strain ATCC 58785 / CBS 6054 / NBRC 10063 / NRRL Y-11545)</name>
    <name type="common">Yeast</name>
    <name type="synonym">Pichia stipitis</name>
    <dbReference type="NCBI Taxonomy" id="322104"/>
    <lineage>
        <taxon>Eukaryota</taxon>
        <taxon>Fungi</taxon>
        <taxon>Dikarya</taxon>
        <taxon>Ascomycota</taxon>
        <taxon>Saccharomycotina</taxon>
        <taxon>Pichiomycetes</taxon>
        <taxon>Debaryomycetaceae</taxon>
        <taxon>Scheffersomyces</taxon>
    </lineage>
</organism>
<keyword evidence="3" id="KW-0539">Nucleus</keyword>
<gene>
    <name evidence="4" type="ORF">PICST_42499</name>
</gene>
<dbReference type="InParanoid" id="A3LQF8"/>
<evidence type="ECO:0000313" key="5">
    <source>
        <dbReference type="Proteomes" id="UP000002258"/>
    </source>
</evidence>
<dbReference type="FunCoup" id="A3LQF8">
    <property type="interactions" value="246"/>
</dbReference>
<comment type="subcellular location">
    <subcellularLocation>
        <location evidence="1">Nucleus</location>
    </subcellularLocation>
</comment>
<dbReference type="GO" id="GO:0005634">
    <property type="term" value="C:nucleus"/>
    <property type="evidence" value="ECO:0007669"/>
    <property type="project" value="UniProtKB-SubCell"/>
</dbReference>
<name>A3LQF8_PICST</name>
<evidence type="ECO:0000313" key="4">
    <source>
        <dbReference type="EMBL" id="ABN64673.2"/>
    </source>
</evidence>
<protein>
    <submittedName>
        <fullName evidence="4">Uncharacterized protein</fullName>
    </submittedName>
</protein>
<dbReference type="OrthoDB" id="4703at2759"/>
<dbReference type="GO" id="GO:0006383">
    <property type="term" value="P:transcription by RNA polymerase III"/>
    <property type="evidence" value="ECO:0007669"/>
    <property type="project" value="TreeGrafter"/>
</dbReference>
<dbReference type="PANTHER" id="PTHR15052:SF2">
    <property type="entry name" value="GENERAL TRANSCRIPTION FACTOR 3C POLYPEPTIDE 2"/>
    <property type="match status" value="1"/>
</dbReference>
<accession>A3LQF8</accession>
<dbReference type="PANTHER" id="PTHR15052">
    <property type="entry name" value="RNA POLYMERASE III TRANSCRIPTION INITIATION FACTOR COMPLEX SUBUNIT"/>
    <property type="match status" value="1"/>
</dbReference>
<sequence>MSKVTTRKISAVPVSSSKTSRDLSYKPRFRHNYGSDETFYQFISNYKDKWEKSLYYVDEALVRSELEKDNLTPPQFDTIEADSLHINSIEYSELTKKEVENLFRPQLSLNVKQGSKSFAKKLQFGQSASLDDVSRRGLLLNTGGHVTSVKWLHTPLDNTSADIHYLAVSIINHPDGMEAAINSPELSIFHKKTGENTIHSAIQIWKYTLSTNNLSLEKVYVTTQLGATQNLSWLPIYVAGDDSVLGVLAGSFTDGNLHLFKISTKGAKYVNVDKPSRTYTAKKFASDSAKNSPNVTTFGFIGSYKVLVGLTDGCIAEFIFPFHPHDSLADDGDDDDTIPSYIERVADSSISTIMIGEPAPEEYVVLVTSTGVQSCAYEYKNFLRGRLSTLAAKPLIRSTYNHTLKVYVATWAFDSTSFNFIRNPHEASNTLLKVDAFVTALSSSEIIGHPLNLTATSDGDVIVVNYSRKFLNGAKITNKSLKPLKLWKLTLNESQLELSADFEVIPAEAASQLPVSPPEVVVTSLAWNENVAGSSIYTAGTISGLLILERLDSAA</sequence>
<dbReference type="STRING" id="322104.A3LQF8"/>
<proteinExistence type="predicted"/>
<evidence type="ECO:0000256" key="1">
    <source>
        <dbReference type="ARBA" id="ARBA00004123"/>
    </source>
</evidence>
<dbReference type="OMA" id="RLWKWDY"/>
<dbReference type="GO" id="GO:0000127">
    <property type="term" value="C:transcription factor TFIIIC complex"/>
    <property type="evidence" value="ECO:0007669"/>
    <property type="project" value="TreeGrafter"/>
</dbReference>
<dbReference type="Proteomes" id="UP000002258">
    <property type="component" value="Chromosome 2"/>
</dbReference>
<dbReference type="EMBL" id="CP000496">
    <property type="protein sequence ID" value="ABN64673.2"/>
    <property type="molecule type" value="Genomic_DNA"/>
</dbReference>
<dbReference type="RefSeq" id="XP_001382702.2">
    <property type="nucleotide sequence ID" value="XM_001382665.1"/>
</dbReference>
<keyword evidence="5" id="KW-1185">Reference proteome</keyword>
<keyword evidence="2" id="KW-0804">Transcription</keyword>
<dbReference type="eggNOG" id="ENOG502S1WJ">
    <property type="taxonomic scope" value="Eukaryota"/>
</dbReference>
<evidence type="ECO:0000256" key="2">
    <source>
        <dbReference type="ARBA" id="ARBA00023163"/>
    </source>
</evidence>
<reference evidence="4 5" key="1">
    <citation type="journal article" date="2007" name="Nat. Biotechnol.">
        <title>Genome sequence of the lignocellulose-bioconverting and xylose-fermenting yeast Pichia stipitis.</title>
        <authorList>
            <person name="Jeffries T.W."/>
            <person name="Grigoriev I.V."/>
            <person name="Grimwood J."/>
            <person name="Laplaza J.M."/>
            <person name="Aerts A."/>
            <person name="Salamov A."/>
            <person name="Schmutz J."/>
            <person name="Lindquist E."/>
            <person name="Dehal P."/>
            <person name="Shapiro H."/>
            <person name="Jin Y.S."/>
            <person name="Passoth V."/>
            <person name="Richardson P.M."/>
        </authorList>
    </citation>
    <scope>NUCLEOTIDE SEQUENCE [LARGE SCALE GENOMIC DNA]</scope>
    <source>
        <strain evidence="5">ATCC 58785 / CBS 6054 / NBRC 10063 / NRRL Y-11545</strain>
    </source>
</reference>